<dbReference type="EMBL" id="CABVLZ010000004">
    <property type="protein sequence ID" value="VVU95285.1"/>
    <property type="molecule type" value="Genomic_DNA"/>
</dbReference>
<sequence>MHDLNYYKKLVKNAEILILQIQNLEKKGIKKNKKEIALLNTSLSLTLVNIENFLKAYKTF</sequence>
<evidence type="ECO:0000313" key="1">
    <source>
        <dbReference type="EMBL" id="VVU95285.1"/>
    </source>
</evidence>
<reference evidence="1" key="1">
    <citation type="submission" date="2019-09" db="EMBL/GenBank/DDBJ databases">
        <authorList>
            <person name="Needham M D."/>
        </authorList>
    </citation>
    <scope>NUCLEOTIDE SEQUENCE</scope>
</reference>
<proteinExistence type="predicted"/>
<dbReference type="AlphaFoldDB" id="A0A5E8CLT3"/>
<organism evidence="1">
    <name type="scientific">seawater metagenome</name>
    <dbReference type="NCBI Taxonomy" id="1561972"/>
    <lineage>
        <taxon>unclassified sequences</taxon>
        <taxon>metagenomes</taxon>
        <taxon>ecological metagenomes</taxon>
    </lineage>
</organism>
<protein>
    <submittedName>
        <fullName evidence="1">Uncharacterized protein</fullName>
    </submittedName>
</protein>
<accession>A0A5E8CLT3</accession>
<name>A0A5E8CLT3_9ZZZZ</name>
<gene>
    <name evidence="1" type="ORF">CPAV1605_1033</name>
</gene>